<comment type="caution">
    <text evidence="7">The sequence shown here is derived from an EMBL/GenBank/DDBJ whole genome shotgun (WGS) entry which is preliminary data.</text>
</comment>
<keyword evidence="2" id="KW-1003">Cell membrane</keyword>
<sequence>MDQFLTTLVAILNSAISPQTAALAIAAIGLNIHFGYTGLLNFGQAGFMLIGAYAFAISIIGGLPIILAFLIALVAAVLFALILGIPTLKLRGDYLAIVTLSAAEIVRMVGRSSLLTNITGGSNGITGNEYRGPFTDLSFFGDGRIDFGPWNYDATGSNGWWFIATAWFVVALLCLFVWAIMRSPWGRVLRGIREDEDAVRALGKNVYSYKMQALILGGVIGAIAGVVYILPASLQADSMGRSMTYFIFTALLLGGAATVFGPVLGAIVFFALRLLVQGLAGQFVPGTIMNGQQTEQFAWIVIGITLMLVVIFRPQGILGNKKELSFDVK</sequence>
<feature type="transmembrane region" description="Helical" evidence="6">
    <location>
        <begin position="63"/>
        <end position="85"/>
    </location>
</feature>
<protein>
    <submittedName>
        <fullName evidence="7">Branched-chain amino acid ABC transporter permease</fullName>
    </submittedName>
</protein>
<dbReference type="CDD" id="cd06581">
    <property type="entry name" value="TM_PBP1_LivM_like"/>
    <property type="match status" value="1"/>
</dbReference>
<dbReference type="InterPro" id="IPR043428">
    <property type="entry name" value="LivM-like"/>
</dbReference>
<feature type="transmembrane region" description="Helical" evidence="6">
    <location>
        <begin position="297"/>
        <end position="316"/>
    </location>
</feature>
<dbReference type="GO" id="GO:0005886">
    <property type="term" value="C:plasma membrane"/>
    <property type="evidence" value="ECO:0007669"/>
    <property type="project" value="UniProtKB-SubCell"/>
</dbReference>
<evidence type="ECO:0000256" key="1">
    <source>
        <dbReference type="ARBA" id="ARBA00004651"/>
    </source>
</evidence>
<keyword evidence="4 6" id="KW-1133">Transmembrane helix</keyword>
<dbReference type="GO" id="GO:0015658">
    <property type="term" value="F:branched-chain amino acid transmembrane transporter activity"/>
    <property type="evidence" value="ECO:0007669"/>
    <property type="project" value="InterPro"/>
</dbReference>
<dbReference type="Pfam" id="PF02653">
    <property type="entry name" value="BPD_transp_2"/>
    <property type="match status" value="1"/>
</dbReference>
<dbReference type="PANTHER" id="PTHR30482:SF1">
    <property type="entry name" value="BRANCHED-CHAIN AMINO ACID TRANSPORT PERMEASE PROTEIN LIVM-RELATED"/>
    <property type="match status" value="1"/>
</dbReference>
<feature type="transmembrane region" description="Helical" evidence="6">
    <location>
        <begin position="213"/>
        <end position="231"/>
    </location>
</feature>
<keyword evidence="5 6" id="KW-0472">Membrane</keyword>
<evidence type="ECO:0000256" key="6">
    <source>
        <dbReference type="SAM" id="Phobius"/>
    </source>
</evidence>
<evidence type="ECO:0000256" key="5">
    <source>
        <dbReference type="ARBA" id="ARBA00023136"/>
    </source>
</evidence>
<gene>
    <name evidence="7" type="ORF">B7R21_13860</name>
</gene>
<proteinExistence type="predicted"/>
<accession>A0A3E0VD30</accession>
<keyword evidence="3 6" id="KW-0812">Transmembrane</keyword>
<dbReference type="PANTHER" id="PTHR30482">
    <property type="entry name" value="HIGH-AFFINITY BRANCHED-CHAIN AMINO ACID TRANSPORT SYSTEM PERMEASE"/>
    <property type="match status" value="1"/>
</dbReference>
<name>A0A3E0VD30_9MICO</name>
<feature type="transmembrane region" description="Helical" evidence="6">
    <location>
        <begin position="243"/>
        <end position="276"/>
    </location>
</feature>
<dbReference type="Proteomes" id="UP000256709">
    <property type="component" value="Unassembled WGS sequence"/>
</dbReference>
<feature type="transmembrane region" description="Helical" evidence="6">
    <location>
        <begin position="159"/>
        <end position="180"/>
    </location>
</feature>
<evidence type="ECO:0000256" key="2">
    <source>
        <dbReference type="ARBA" id="ARBA00022475"/>
    </source>
</evidence>
<dbReference type="InterPro" id="IPR001851">
    <property type="entry name" value="ABC_transp_permease"/>
</dbReference>
<feature type="transmembrane region" description="Helical" evidence="6">
    <location>
        <begin position="34"/>
        <end position="56"/>
    </location>
</feature>
<evidence type="ECO:0000256" key="4">
    <source>
        <dbReference type="ARBA" id="ARBA00022989"/>
    </source>
</evidence>
<comment type="subcellular location">
    <subcellularLocation>
        <location evidence="1">Cell membrane</location>
        <topology evidence="1">Multi-pass membrane protein</topology>
    </subcellularLocation>
</comment>
<dbReference type="OrthoDB" id="9814461at2"/>
<reference evidence="7 8" key="1">
    <citation type="submission" date="2017-04" db="EMBL/GenBank/DDBJ databases">
        <title>Comparative genome analysis of Subtercola boreus.</title>
        <authorList>
            <person name="Cho Y.-J."/>
            <person name="Cho A."/>
            <person name="Kim O.-S."/>
            <person name="Lee J.-I."/>
        </authorList>
    </citation>
    <scope>NUCLEOTIDE SEQUENCE [LARGE SCALE GENOMIC DNA]</scope>
    <source>
        <strain evidence="7 8">P27444</strain>
    </source>
</reference>
<dbReference type="AlphaFoldDB" id="A0A3E0VD30"/>
<evidence type="ECO:0000313" key="7">
    <source>
        <dbReference type="EMBL" id="RFA07300.1"/>
    </source>
</evidence>
<dbReference type="RefSeq" id="WP_116283849.1">
    <property type="nucleotide sequence ID" value="NZ_NBXA01000026.1"/>
</dbReference>
<organism evidence="7 8">
    <name type="scientific">Subtercola boreus</name>
    <dbReference type="NCBI Taxonomy" id="120213"/>
    <lineage>
        <taxon>Bacteria</taxon>
        <taxon>Bacillati</taxon>
        <taxon>Actinomycetota</taxon>
        <taxon>Actinomycetes</taxon>
        <taxon>Micrococcales</taxon>
        <taxon>Microbacteriaceae</taxon>
        <taxon>Subtercola</taxon>
    </lineage>
</organism>
<evidence type="ECO:0000256" key="3">
    <source>
        <dbReference type="ARBA" id="ARBA00022692"/>
    </source>
</evidence>
<dbReference type="EMBL" id="NBXA01000026">
    <property type="protein sequence ID" value="RFA07300.1"/>
    <property type="molecule type" value="Genomic_DNA"/>
</dbReference>
<evidence type="ECO:0000313" key="8">
    <source>
        <dbReference type="Proteomes" id="UP000256709"/>
    </source>
</evidence>